<reference evidence="7" key="1">
    <citation type="submission" date="2019-06" db="EMBL/GenBank/DDBJ databases">
        <title>Gordonia isolated from sludge of a wastewater treatment plant.</title>
        <authorList>
            <person name="Tamura T."/>
            <person name="Aoyama K."/>
            <person name="Kang Y."/>
            <person name="Saito S."/>
            <person name="Akiyama N."/>
            <person name="Yazawa K."/>
            <person name="Gonoi T."/>
            <person name="Mikami Y."/>
        </authorList>
    </citation>
    <scope>NUCLEOTIDE SEQUENCE [LARGE SCALE GENOMIC DNA]</scope>
    <source>
        <strain evidence="7">NBRC 107697</strain>
    </source>
</reference>
<dbReference type="PRINTS" id="PR00469">
    <property type="entry name" value="PNDRDTASEII"/>
</dbReference>
<dbReference type="InterPro" id="IPR016156">
    <property type="entry name" value="FAD/NAD-linked_Rdtase_dimer_sf"/>
</dbReference>
<dbReference type="SUPFAM" id="SSF55424">
    <property type="entry name" value="FAD/NAD-linked reductases, dimerisation (C-terminal) domain"/>
    <property type="match status" value="1"/>
</dbReference>
<keyword evidence="3" id="KW-0274">FAD</keyword>
<evidence type="ECO:0000256" key="1">
    <source>
        <dbReference type="ARBA" id="ARBA00001974"/>
    </source>
</evidence>
<dbReference type="OrthoDB" id="3568330at2"/>
<dbReference type="Gene3D" id="3.50.50.60">
    <property type="entry name" value="FAD/NAD(P)-binding domain"/>
    <property type="match status" value="2"/>
</dbReference>
<dbReference type="SUPFAM" id="SSF51905">
    <property type="entry name" value="FAD/NAD(P)-binding domain"/>
    <property type="match status" value="2"/>
</dbReference>
<dbReference type="Pfam" id="PF07992">
    <property type="entry name" value="Pyr_redox_2"/>
    <property type="match status" value="1"/>
</dbReference>
<dbReference type="EMBL" id="BJOU01000011">
    <property type="protein sequence ID" value="GED98839.1"/>
    <property type="molecule type" value="Genomic_DNA"/>
</dbReference>
<organism evidence="6 7">
    <name type="scientific">Gordonia crocea</name>
    <dbReference type="NCBI Taxonomy" id="589162"/>
    <lineage>
        <taxon>Bacteria</taxon>
        <taxon>Bacillati</taxon>
        <taxon>Actinomycetota</taxon>
        <taxon>Actinomycetes</taxon>
        <taxon>Mycobacteriales</taxon>
        <taxon>Gordoniaceae</taxon>
        <taxon>Gordonia</taxon>
    </lineage>
</organism>
<sequence>MTTAGPARPGDAVVIVGGGVAGITAAESLRSAGFTGPVTVIGEEPQLPYRRTALSKDLLAADLSPDKIRLRKPEFWAERDITIVTGTTVAAVDAETREVVCADGRRVGYRALVLATGGRPRTVDTVDPTVPSLRHHGDALELQRRLPSQPVVIIGGGLIGLEIAASATAVAPSVTVLEAAPTVLARVLPAQAADAVVALHHDHGVAIHTGVDIAAATPTTVTTTDGTRYEGTVLSAIGMVPDTALARSAGAEVGPAGILVDRDLRSSVPGVYAAGDAAATPHPLTGEPARAEQWMTATDHGKLVAATILADFGADEAPAPAVSPIPLAWTIHYSRNMQLAGWPGMADRVVAEGDVAGFDAEIRCYLGEDLVGGVALGRPVAGRAMRTQIEDALTAPVRR</sequence>
<comment type="cofactor">
    <cofactor evidence="1">
        <name>FAD</name>
        <dbReference type="ChEBI" id="CHEBI:57692"/>
    </cofactor>
</comment>
<accession>A0A7I9V1F6</accession>
<gene>
    <name evidence="6" type="ORF">nbrc107697_28780</name>
</gene>
<dbReference type="PRINTS" id="PR00368">
    <property type="entry name" value="FADPNR"/>
</dbReference>
<dbReference type="GO" id="GO:0005737">
    <property type="term" value="C:cytoplasm"/>
    <property type="evidence" value="ECO:0007669"/>
    <property type="project" value="TreeGrafter"/>
</dbReference>
<evidence type="ECO:0000313" key="7">
    <source>
        <dbReference type="Proteomes" id="UP000444980"/>
    </source>
</evidence>
<evidence type="ECO:0000256" key="2">
    <source>
        <dbReference type="ARBA" id="ARBA00022630"/>
    </source>
</evidence>
<dbReference type="InterPro" id="IPR023753">
    <property type="entry name" value="FAD/NAD-binding_dom"/>
</dbReference>
<keyword evidence="7" id="KW-1185">Reference proteome</keyword>
<evidence type="ECO:0000313" key="6">
    <source>
        <dbReference type="EMBL" id="GED98839.1"/>
    </source>
</evidence>
<proteinExistence type="predicted"/>
<dbReference type="RefSeq" id="WP_161928210.1">
    <property type="nucleotide sequence ID" value="NZ_BJOU01000011.1"/>
</dbReference>
<dbReference type="PANTHER" id="PTHR43557">
    <property type="entry name" value="APOPTOSIS-INDUCING FACTOR 1"/>
    <property type="match status" value="1"/>
</dbReference>
<dbReference type="InterPro" id="IPR050446">
    <property type="entry name" value="FAD-oxidoreductase/Apoptosis"/>
</dbReference>
<dbReference type="AlphaFoldDB" id="A0A7I9V1F6"/>
<dbReference type="InterPro" id="IPR036188">
    <property type="entry name" value="FAD/NAD-bd_sf"/>
</dbReference>
<protein>
    <submittedName>
        <fullName evidence="6">Ferredoxin reductase</fullName>
    </submittedName>
</protein>
<dbReference type="Proteomes" id="UP000444980">
    <property type="component" value="Unassembled WGS sequence"/>
</dbReference>
<evidence type="ECO:0000256" key="4">
    <source>
        <dbReference type="ARBA" id="ARBA00023002"/>
    </source>
</evidence>
<dbReference type="GO" id="GO:0016651">
    <property type="term" value="F:oxidoreductase activity, acting on NAD(P)H"/>
    <property type="evidence" value="ECO:0007669"/>
    <property type="project" value="TreeGrafter"/>
</dbReference>
<feature type="domain" description="FAD/NAD(P)-binding" evidence="5">
    <location>
        <begin position="12"/>
        <end position="301"/>
    </location>
</feature>
<name>A0A7I9V1F6_9ACTN</name>
<dbReference type="PANTHER" id="PTHR43557:SF2">
    <property type="entry name" value="RIESKE DOMAIN-CONTAINING PROTEIN-RELATED"/>
    <property type="match status" value="1"/>
</dbReference>
<keyword evidence="2" id="KW-0285">Flavoprotein</keyword>
<keyword evidence="4" id="KW-0560">Oxidoreductase</keyword>
<evidence type="ECO:0000256" key="3">
    <source>
        <dbReference type="ARBA" id="ARBA00022827"/>
    </source>
</evidence>
<comment type="caution">
    <text evidence="6">The sequence shown here is derived from an EMBL/GenBank/DDBJ whole genome shotgun (WGS) entry which is preliminary data.</text>
</comment>
<evidence type="ECO:0000259" key="5">
    <source>
        <dbReference type="Pfam" id="PF07992"/>
    </source>
</evidence>
<dbReference type="Gene3D" id="3.30.390.30">
    <property type="match status" value="1"/>
</dbReference>